<sequence length="168" mass="18339">MSNTAANNINYDTFTLSSSLPSFNAFQESQDPDSRTISRNGPNSGWNMVLFEATPQTKASPTTSNNVSNFSSFYLNELYNQNSLTLFSNSVLKLISNMNNYNQIPVLKPTNYYNPFLPDTSKEQPATPNMGTNTAASMFSSTLLPISQAAITTFSGQNSTSAVQSDLN</sequence>
<reference evidence="2" key="1">
    <citation type="journal article" date="2011" name="Nature">
        <title>Genome sequence and analysis of the tuber crop potato.</title>
        <authorList>
            <consortium name="The Potato Genome Sequencing Consortium"/>
        </authorList>
    </citation>
    <scope>NUCLEOTIDE SEQUENCE [LARGE SCALE GENOMIC DNA]</scope>
    <source>
        <strain evidence="2">cv. DM1-3 516 R44</strain>
    </source>
</reference>
<keyword evidence="2" id="KW-1185">Reference proteome</keyword>
<dbReference type="GO" id="GO:0005546">
    <property type="term" value="F:phosphatidylinositol-4,5-bisphosphate binding"/>
    <property type="evidence" value="ECO:0000318"/>
    <property type="project" value="GO_Central"/>
</dbReference>
<evidence type="ECO:0000313" key="2">
    <source>
        <dbReference type="Proteomes" id="UP000011115"/>
    </source>
</evidence>
<evidence type="ECO:0000313" key="1">
    <source>
        <dbReference type="EnsemblPlants" id="PGSC0003DMT400025334"/>
    </source>
</evidence>
<dbReference type="EnsemblPlants" id="PGSC0003DMT400025334">
    <property type="protein sequence ID" value="PGSC0003DMT400025334"/>
    <property type="gene ID" value="PGSC0003DMG400009780"/>
</dbReference>
<dbReference type="Proteomes" id="UP000011115">
    <property type="component" value="Unassembled WGS sequence"/>
</dbReference>
<dbReference type="GO" id="GO:0032050">
    <property type="term" value="F:clathrin heavy chain binding"/>
    <property type="evidence" value="ECO:0000318"/>
    <property type="project" value="GO_Central"/>
</dbReference>
<protein>
    <submittedName>
        <fullName evidence="1">Uncharacterized protein</fullName>
    </submittedName>
</protein>
<dbReference type="PaxDb" id="4113-PGSC0003DMT400025334"/>
<dbReference type="GO" id="GO:0005905">
    <property type="term" value="C:clathrin-coated pit"/>
    <property type="evidence" value="ECO:0000318"/>
    <property type="project" value="GO_Central"/>
</dbReference>
<reference evidence="1" key="2">
    <citation type="submission" date="2015-06" db="UniProtKB">
        <authorList>
            <consortium name="EnsemblPlants"/>
        </authorList>
    </citation>
    <scope>IDENTIFICATION</scope>
    <source>
        <strain evidence="1">DM1-3 516 R44</strain>
    </source>
</reference>
<dbReference type="Gramene" id="PGSC0003DMT400025334">
    <property type="protein sequence ID" value="PGSC0003DMT400025334"/>
    <property type="gene ID" value="PGSC0003DMG400009780"/>
</dbReference>
<dbReference type="GO" id="GO:0030136">
    <property type="term" value="C:clathrin-coated vesicle"/>
    <property type="evidence" value="ECO:0000318"/>
    <property type="project" value="GO_Central"/>
</dbReference>
<accession>M1ALB1</accession>
<organism evidence="1 2">
    <name type="scientific">Solanum tuberosum</name>
    <name type="common">Potato</name>
    <dbReference type="NCBI Taxonomy" id="4113"/>
    <lineage>
        <taxon>Eukaryota</taxon>
        <taxon>Viridiplantae</taxon>
        <taxon>Streptophyta</taxon>
        <taxon>Embryophyta</taxon>
        <taxon>Tracheophyta</taxon>
        <taxon>Spermatophyta</taxon>
        <taxon>Magnoliopsida</taxon>
        <taxon>eudicotyledons</taxon>
        <taxon>Gunneridae</taxon>
        <taxon>Pentapetalae</taxon>
        <taxon>asterids</taxon>
        <taxon>lamiids</taxon>
        <taxon>Solanales</taxon>
        <taxon>Solanaceae</taxon>
        <taxon>Solanoideae</taxon>
        <taxon>Solaneae</taxon>
        <taxon>Solanum</taxon>
    </lineage>
</organism>
<dbReference type="HOGENOM" id="CLU_1589301_0_0_1"/>
<dbReference type="GO" id="GO:0072583">
    <property type="term" value="P:clathrin-dependent endocytosis"/>
    <property type="evidence" value="ECO:0000318"/>
    <property type="project" value="GO_Central"/>
</dbReference>
<dbReference type="GO" id="GO:0000149">
    <property type="term" value="F:SNARE binding"/>
    <property type="evidence" value="ECO:0000318"/>
    <property type="project" value="GO_Central"/>
</dbReference>
<dbReference type="AlphaFoldDB" id="M1ALB1"/>
<dbReference type="GO" id="GO:0005545">
    <property type="term" value="F:1-phosphatidylinositol binding"/>
    <property type="evidence" value="ECO:0000318"/>
    <property type="project" value="GO_Central"/>
</dbReference>
<name>M1ALB1_SOLTU</name>
<dbReference type="InParanoid" id="M1ALB1"/>
<proteinExistence type="predicted"/>
<dbReference type="GO" id="GO:0006900">
    <property type="term" value="P:vesicle budding from membrane"/>
    <property type="evidence" value="ECO:0000318"/>
    <property type="project" value="GO_Central"/>
</dbReference>
<dbReference type="STRING" id="4113.M1ALB1"/>